<protein>
    <submittedName>
        <fullName evidence="3">Uncharacterized protein</fullName>
    </submittedName>
</protein>
<dbReference type="OrthoDB" id="5779279at2759"/>
<sequence>MEERRRLAPNDDVTRTQPGMVTLNIPDEEPHVATTSNLKKSLSMTSIRNKIRDKREKFRQNQCAGIIVFLILGTACNILAYFASVWSAQLNAEVVRTAVENEHTFRFKLKKTLAEAPSKYLIGLLNFGGRVLSAIGTVMLVQVVATYFKRRRYSVLMKSAAEEADTVISDAHVGITDTAGECCLSCFQSLT</sequence>
<dbReference type="EMBL" id="CAJGYM010000058">
    <property type="protein sequence ID" value="CAD6195682.1"/>
    <property type="molecule type" value="Genomic_DNA"/>
</dbReference>
<keyword evidence="2" id="KW-0812">Transmembrane</keyword>
<feature type="transmembrane region" description="Helical" evidence="2">
    <location>
        <begin position="127"/>
        <end position="148"/>
    </location>
</feature>
<feature type="compositionally biased region" description="Basic and acidic residues" evidence="1">
    <location>
        <begin position="1"/>
        <end position="14"/>
    </location>
</feature>
<evidence type="ECO:0000313" key="3">
    <source>
        <dbReference type="EMBL" id="CAD6195682.1"/>
    </source>
</evidence>
<proteinExistence type="predicted"/>
<accession>A0A8S1HKX2</accession>
<evidence type="ECO:0000313" key="4">
    <source>
        <dbReference type="Proteomes" id="UP000835052"/>
    </source>
</evidence>
<dbReference type="AlphaFoldDB" id="A0A8S1HKX2"/>
<evidence type="ECO:0000256" key="2">
    <source>
        <dbReference type="SAM" id="Phobius"/>
    </source>
</evidence>
<comment type="caution">
    <text evidence="3">The sequence shown here is derived from an EMBL/GenBank/DDBJ whole genome shotgun (WGS) entry which is preliminary data.</text>
</comment>
<reference evidence="3" key="1">
    <citation type="submission" date="2020-10" db="EMBL/GenBank/DDBJ databases">
        <authorList>
            <person name="Kikuchi T."/>
        </authorList>
    </citation>
    <scope>NUCLEOTIDE SEQUENCE</scope>
    <source>
        <strain evidence="3">NKZ352</strain>
    </source>
</reference>
<feature type="region of interest" description="Disordered" evidence="1">
    <location>
        <begin position="1"/>
        <end position="24"/>
    </location>
</feature>
<gene>
    <name evidence="3" type="ORF">CAUJ_LOCUS11601</name>
</gene>
<evidence type="ECO:0000256" key="1">
    <source>
        <dbReference type="SAM" id="MobiDB-lite"/>
    </source>
</evidence>
<dbReference type="Proteomes" id="UP000835052">
    <property type="component" value="Unassembled WGS sequence"/>
</dbReference>
<keyword evidence="4" id="KW-1185">Reference proteome</keyword>
<name>A0A8S1HKX2_9PELO</name>
<keyword evidence="2" id="KW-0472">Membrane</keyword>
<feature type="transmembrane region" description="Helical" evidence="2">
    <location>
        <begin position="63"/>
        <end position="83"/>
    </location>
</feature>
<organism evidence="3 4">
    <name type="scientific">Caenorhabditis auriculariae</name>
    <dbReference type="NCBI Taxonomy" id="2777116"/>
    <lineage>
        <taxon>Eukaryota</taxon>
        <taxon>Metazoa</taxon>
        <taxon>Ecdysozoa</taxon>
        <taxon>Nematoda</taxon>
        <taxon>Chromadorea</taxon>
        <taxon>Rhabditida</taxon>
        <taxon>Rhabditina</taxon>
        <taxon>Rhabditomorpha</taxon>
        <taxon>Rhabditoidea</taxon>
        <taxon>Rhabditidae</taxon>
        <taxon>Peloderinae</taxon>
        <taxon>Caenorhabditis</taxon>
    </lineage>
</organism>
<keyword evidence="2" id="KW-1133">Transmembrane helix</keyword>